<name>A0A0W7TRV4_9FIRM</name>
<gene>
    <name evidence="1" type="ORF">ASJ35_07320</name>
</gene>
<proteinExistence type="predicted"/>
<sequence length="125" mass="14188">MCKKTKKLRFKWEFGDEMVSLHVNQYAYGGRLHIGMINYGEDGPEPFADMTVNLPAYDLEDNEAFINGDISKDLLRFIRENKLGKVMPYTVKSGYGRYAAVAFDLEKLAEYDPTGVASFKENCGL</sequence>
<accession>A0A0W7TRV4</accession>
<reference evidence="1 2" key="1">
    <citation type="submission" date="2015-10" db="EMBL/GenBank/DDBJ databases">
        <title>A novel member of the family Ruminococcaceae isolated from human faeces.</title>
        <authorList>
            <person name="Shkoporov A.N."/>
            <person name="Chaplin A.V."/>
            <person name="Motuzova O.V."/>
            <person name="Kafarskaia L.I."/>
            <person name="Efimov B.A."/>
        </authorList>
    </citation>
    <scope>NUCLEOTIDE SEQUENCE [LARGE SCALE GENOMIC DNA]</scope>
    <source>
        <strain evidence="1 2">668</strain>
    </source>
</reference>
<evidence type="ECO:0000313" key="1">
    <source>
        <dbReference type="EMBL" id="KUE76542.1"/>
    </source>
</evidence>
<comment type="caution">
    <text evidence="1">The sequence shown here is derived from an EMBL/GenBank/DDBJ whole genome shotgun (WGS) entry which is preliminary data.</text>
</comment>
<dbReference type="InterPro" id="IPR025462">
    <property type="entry name" value="DUF4313"/>
</dbReference>
<dbReference type="AlphaFoldDB" id="A0A0W7TRV4"/>
<dbReference type="Proteomes" id="UP000053433">
    <property type="component" value="Unassembled WGS sequence"/>
</dbReference>
<dbReference type="RefSeq" id="WP_023042410.1">
    <property type="nucleotide sequence ID" value="NZ_DBGEBT010000048.1"/>
</dbReference>
<dbReference type="EMBL" id="LMUA01000008">
    <property type="protein sequence ID" value="KUE76542.1"/>
    <property type="molecule type" value="Genomic_DNA"/>
</dbReference>
<organism evidence="1 2">
    <name type="scientific">Ruthenibacterium lactatiformans</name>
    <dbReference type="NCBI Taxonomy" id="1550024"/>
    <lineage>
        <taxon>Bacteria</taxon>
        <taxon>Bacillati</taxon>
        <taxon>Bacillota</taxon>
        <taxon>Clostridia</taxon>
        <taxon>Eubacteriales</taxon>
        <taxon>Oscillospiraceae</taxon>
        <taxon>Ruthenibacterium</taxon>
    </lineage>
</organism>
<evidence type="ECO:0008006" key="3">
    <source>
        <dbReference type="Google" id="ProtNLM"/>
    </source>
</evidence>
<dbReference type="Pfam" id="PF14190">
    <property type="entry name" value="DUF4313"/>
    <property type="match status" value="1"/>
</dbReference>
<evidence type="ECO:0000313" key="2">
    <source>
        <dbReference type="Proteomes" id="UP000053433"/>
    </source>
</evidence>
<protein>
    <recommendedName>
        <fullName evidence="3">DUF4313 domain-containing protein</fullName>
    </recommendedName>
</protein>